<evidence type="ECO:0000313" key="3">
    <source>
        <dbReference type="Proteomes" id="UP000318437"/>
    </source>
</evidence>
<evidence type="ECO:0000313" key="2">
    <source>
        <dbReference type="EMBL" id="TWU20727.1"/>
    </source>
</evidence>
<protein>
    <submittedName>
        <fullName evidence="2">Helix-turn-helix domain protein</fullName>
    </submittedName>
</protein>
<dbReference type="InterPro" id="IPR041657">
    <property type="entry name" value="HTH_17"/>
</dbReference>
<dbReference type="RefSeq" id="WP_146453106.1">
    <property type="nucleotide sequence ID" value="NZ_SJPS01000014.1"/>
</dbReference>
<keyword evidence="3" id="KW-1185">Reference proteome</keyword>
<dbReference type="Proteomes" id="UP000318437">
    <property type="component" value="Unassembled WGS sequence"/>
</dbReference>
<sequence length="95" mass="11091">MHDFADILTQLDDRLSRIELALSSYREPQFQKEWYTVAEAAEILGKAPFTVREWCRLERINASKRPSGRGTSSEWMISHSEIERIQNKGLLPRDL</sequence>
<accession>A0A5C6C9W7</accession>
<feature type="domain" description="Helix-turn-helix" evidence="1">
    <location>
        <begin position="34"/>
        <end position="86"/>
    </location>
</feature>
<proteinExistence type="predicted"/>
<dbReference type="Pfam" id="PF12728">
    <property type="entry name" value="HTH_17"/>
    <property type="match status" value="1"/>
</dbReference>
<name>A0A5C6C9W7_9BACT</name>
<dbReference type="OrthoDB" id="292087at2"/>
<dbReference type="AlphaFoldDB" id="A0A5C6C9W7"/>
<organism evidence="2 3">
    <name type="scientific">Bythopirellula polymerisocia</name>
    <dbReference type="NCBI Taxonomy" id="2528003"/>
    <lineage>
        <taxon>Bacteria</taxon>
        <taxon>Pseudomonadati</taxon>
        <taxon>Planctomycetota</taxon>
        <taxon>Planctomycetia</taxon>
        <taxon>Pirellulales</taxon>
        <taxon>Lacipirellulaceae</taxon>
        <taxon>Bythopirellula</taxon>
    </lineage>
</organism>
<evidence type="ECO:0000259" key="1">
    <source>
        <dbReference type="Pfam" id="PF12728"/>
    </source>
</evidence>
<gene>
    <name evidence="2" type="ORF">Pla144_48940</name>
</gene>
<comment type="caution">
    <text evidence="2">The sequence shown here is derived from an EMBL/GenBank/DDBJ whole genome shotgun (WGS) entry which is preliminary data.</text>
</comment>
<reference evidence="2 3" key="1">
    <citation type="submission" date="2019-02" db="EMBL/GenBank/DDBJ databases">
        <title>Deep-cultivation of Planctomycetes and their phenomic and genomic characterization uncovers novel biology.</title>
        <authorList>
            <person name="Wiegand S."/>
            <person name="Jogler M."/>
            <person name="Boedeker C."/>
            <person name="Pinto D."/>
            <person name="Vollmers J."/>
            <person name="Rivas-Marin E."/>
            <person name="Kohn T."/>
            <person name="Peeters S.H."/>
            <person name="Heuer A."/>
            <person name="Rast P."/>
            <person name="Oberbeckmann S."/>
            <person name="Bunk B."/>
            <person name="Jeske O."/>
            <person name="Meyerdierks A."/>
            <person name="Storesund J.E."/>
            <person name="Kallscheuer N."/>
            <person name="Luecker S."/>
            <person name="Lage O.M."/>
            <person name="Pohl T."/>
            <person name="Merkel B.J."/>
            <person name="Hornburger P."/>
            <person name="Mueller R.-W."/>
            <person name="Bruemmer F."/>
            <person name="Labrenz M."/>
            <person name="Spormann A.M."/>
            <person name="Op Den Camp H."/>
            <person name="Overmann J."/>
            <person name="Amann R."/>
            <person name="Jetten M.S.M."/>
            <person name="Mascher T."/>
            <person name="Medema M.H."/>
            <person name="Devos D.P."/>
            <person name="Kaster A.-K."/>
            <person name="Ovreas L."/>
            <person name="Rohde M."/>
            <person name="Galperin M.Y."/>
            <person name="Jogler C."/>
        </authorList>
    </citation>
    <scope>NUCLEOTIDE SEQUENCE [LARGE SCALE GENOMIC DNA]</scope>
    <source>
        <strain evidence="2 3">Pla144</strain>
    </source>
</reference>
<dbReference type="EMBL" id="SJPS01000014">
    <property type="protein sequence ID" value="TWU20727.1"/>
    <property type="molecule type" value="Genomic_DNA"/>
</dbReference>